<dbReference type="Proteomes" id="UP000515152">
    <property type="component" value="Chromosome 3"/>
</dbReference>
<feature type="domain" description="Ras-associating" evidence="3">
    <location>
        <begin position="1"/>
        <end position="82"/>
    </location>
</feature>
<sequence length="450" mass="50642">MELKVWVDGVQRVVCGVTEATTCQEVVIALAQAIGRTGRYTLIEKWRDSERFLAPHESPVASLNTWGQYAGDVQLILHRTGPTLTERPPSEGPCSRLPERGPHRQSLPPMAKFRPQGSLSLRRREPRRKSLTFGGAPRSLRDILSGGRLGGGEVEPKCQAVTLSNGHMPTLMHLSGTREEDLTRLIRLQGEKLGVLSHRVEAYNVELRTFKERGECGGGCDAAVMAAVAEEITCLDKRLRRNEVEMAEEEFWMSELDIERESERQLDERLQEMRGRVRDCEDKLKQRLTRQQGMEAGLEAERVQMEQKEIQQVSEEELLARLQRVALELKVQTQHTVQMESSCRALERSLGQCGKRLQEKQHELEQLTKELRQVNLQQFIQQTGTKVTVLPVEPGEEEEEEEGGQATESTDFAALSGSLKRPGVAHPIPGHLRVLQSGLRSALNPEGIYV</sequence>
<dbReference type="PROSITE" id="PS50200">
    <property type="entry name" value="RA"/>
    <property type="match status" value="1"/>
</dbReference>
<keyword evidence="1" id="KW-0175">Coiled coil</keyword>
<evidence type="ECO:0000313" key="4">
    <source>
        <dbReference type="Proteomes" id="UP000515152"/>
    </source>
</evidence>
<name>A0A6P3VWW1_CLUHA</name>
<dbReference type="CTD" id="100003291"/>
<protein>
    <submittedName>
        <fullName evidence="5">Ras association domain-containing protein 8</fullName>
    </submittedName>
</protein>
<dbReference type="InterPro" id="IPR000159">
    <property type="entry name" value="RA_dom"/>
</dbReference>
<reference evidence="5" key="1">
    <citation type="submission" date="2025-08" db="UniProtKB">
        <authorList>
            <consortium name="RefSeq"/>
        </authorList>
    </citation>
    <scope>IDENTIFICATION</scope>
</reference>
<organism evidence="4 5">
    <name type="scientific">Clupea harengus</name>
    <name type="common">Atlantic herring</name>
    <dbReference type="NCBI Taxonomy" id="7950"/>
    <lineage>
        <taxon>Eukaryota</taxon>
        <taxon>Metazoa</taxon>
        <taxon>Chordata</taxon>
        <taxon>Craniata</taxon>
        <taxon>Vertebrata</taxon>
        <taxon>Euteleostomi</taxon>
        <taxon>Actinopterygii</taxon>
        <taxon>Neopterygii</taxon>
        <taxon>Teleostei</taxon>
        <taxon>Clupei</taxon>
        <taxon>Clupeiformes</taxon>
        <taxon>Clupeoidei</taxon>
        <taxon>Clupeidae</taxon>
        <taxon>Clupea</taxon>
    </lineage>
</organism>
<dbReference type="AlphaFoldDB" id="A0A6P3VWW1"/>
<evidence type="ECO:0000256" key="1">
    <source>
        <dbReference type="SAM" id="Coils"/>
    </source>
</evidence>
<feature type="coiled-coil region" evidence="1">
    <location>
        <begin position="350"/>
        <end position="377"/>
    </location>
</feature>
<dbReference type="GeneID" id="105900437"/>
<dbReference type="SMART" id="SM00314">
    <property type="entry name" value="RA"/>
    <property type="match status" value="1"/>
</dbReference>
<dbReference type="SUPFAM" id="SSF54236">
    <property type="entry name" value="Ubiquitin-like"/>
    <property type="match status" value="1"/>
</dbReference>
<dbReference type="PANTHER" id="PTHR15286:SF12">
    <property type="entry name" value="RAS ASSOCIATION DOMAIN FAMILY MEMBER 8A"/>
    <property type="match status" value="1"/>
</dbReference>
<keyword evidence="4" id="KW-1185">Reference proteome</keyword>
<feature type="region of interest" description="Disordered" evidence="2">
    <location>
        <begin position="81"/>
        <end position="136"/>
    </location>
</feature>
<evidence type="ECO:0000259" key="3">
    <source>
        <dbReference type="PROSITE" id="PS50200"/>
    </source>
</evidence>
<dbReference type="RefSeq" id="XP_012683205.2">
    <property type="nucleotide sequence ID" value="XM_012827751.3"/>
</dbReference>
<dbReference type="Gene3D" id="3.10.20.90">
    <property type="entry name" value="Phosphatidylinositol 3-kinase Catalytic Subunit, Chain A, domain 1"/>
    <property type="match status" value="1"/>
</dbReference>
<evidence type="ECO:0000313" key="5">
    <source>
        <dbReference type="RefSeq" id="XP_012683205.2"/>
    </source>
</evidence>
<proteinExistence type="predicted"/>
<dbReference type="Pfam" id="PF21712">
    <property type="entry name" value="RASSF8-10_RA"/>
    <property type="match status" value="1"/>
</dbReference>
<dbReference type="InterPro" id="IPR033593">
    <property type="entry name" value="N-RASSF"/>
</dbReference>
<gene>
    <name evidence="5" type="primary">LOC105900437</name>
</gene>
<dbReference type="GO" id="GO:0007165">
    <property type="term" value="P:signal transduction"/>
    <property type="evidence" value="ECO:0007669"/>
    <property type="project" value="InterPro"/>
</dbReference>
<dbReference type="InterPro" id="IPR048945">
    <property type="entry name" value="RASSF8/10_RA"/>
</dbReference>
<evidence type="ECO:0000256" key="2">
    <source>
        <dbReference type="SAM" id="MobiDB-lite"/>
    </source>
</evidence>
<dbReference type="OrthoDB" id="10051571at2759"/>
<dbReference type="InterPro" id="IPR029071">
    <property type="entry name" value="Ubiquitin-like_domsf"/>
</dbReference>
<dbReference type="PANTHER" id="PTHR15286">
    <property type="entry name" value="RAS-ASSOCIATING DOMAIN CONTAINING PROTEIN"/>
    <property type="match status" value="1"/>
</dbReference>
<accession>A0A6P3VWW1</accession>
<dbReference type="KEGG" id="char:105900437"/>